<dbReference type="InterPro" id="IPR008638">
    <property type="entry name" value="FhaB/CdiA-like_TPS"/>
</dbReference>
<feature type="signal peptide" evidence="2">
    <location>
        <begin position="1"/>
        <end position="22"/>
    </location>
</feature>
<reference evidence="4" key="1">
    <citation type="submission" date="2012-04" db="EMBL/GenBank/DDBJ databases">
        <authorList>
            <person name="Borisov I.G."/>
            <person name="Ivanikova N.V."/>
            <person name="Pinevich A.V."/>
        </authorList>
    </citation>
    <scope>NUCLEOTIDE SEQUENCE</scope>
    <source>
        <strain evidence="4">CALU 1027</strain>
    </source>
</reference>
<evidence type="ECO:0000313" key="5">
    <source>
        <dbReference type="Proteomes" id="UP000034681"/>
    </source>
</evidence>
<keyword evidence="2" id="KW-0732">Signal</keyword>
<keyword evidence="5" id="KW-1185">Reference proteome</keyword>
<evidence type="ECO:0000256" key="1">
    <source>
        <dbReference type="SAM" id="MobiDB-lite"/>
    </source>
</evidence>
<dbReference type="SUPFAM" id="SSF51126">
    <property type="entry name" value="Pectin lyase-like"/>
    <property type="match status" value="1"/>
</dbReference>
<evidence type="ECO:0000259" key="3">
    <source>
        <dbReference type="SMART" id="SM00912"/>
    </source>
</evidence>
<dbReference type="NCBIfam" id="TIGR01901">
    <property type="entry name" value="adhes_NPXG"/>
    <property type="match status" value="1"/>
</dbReference>
<dbReference type="InterPro" id="IPR011050">
    <property type="entry name" value="Pectin_lyase_fold/virulence"/>
</dbReference>
<dbReference type="RefSeq" id="WP_017711976.1">
    <property type="nucleotide sequence ID" value="NZ_KB235936.1"/>
</dbReference>
<feature type="domain" description="Filamentous haemagglutinin FhaB/tRNA nuclease CdiA-like TPS" evidence="3">
    <location>
        <begin position="23"/>
        <end position="134"/>
    </location>
</feature>
<dbReference type="Gene3D" id="2.160.20.10">
    <property type="entry name" value="Single-stranded right-handed beta-helix, Pectin lyase-like"/>
    <property type="match status" value="1"/>
</dbReference>
<comment type="caution">
    <text evidence="4">The sequence shown here is derived from an EMBL/GenBank/DDBJ whole genome shotgun (WGS) entry which is preliminary data.</text>
</comment>
<dbReference type="InterPro" id="IPR012334">
    <property type="entry name" value="Pectin_lyas_fold"/>
</dbReference>
<feature type="region of interest" description="Disordered" evidence="1">
    <location>
        <begin position="269"/>
        <end position="289"/>
    </location>
</feature>
<protein>
    <recommendedName>
        <fullName evidence="3">Filamentous haemagglutinin FhaB/tRNA nuclease CdiA-like TPS domain-containing protein</fullName>
    </recommendedName>
</protein>
<dbReference type="EMBL" id="AJTX02000007">
    <property type="protein sequence ID" value="KKI98546.1"/>
    <property type="molecule type" value="Genomic_DNA"/>
</dbReference>
<organism evidence="4 5">
    <name type="scientific">Prochlorothrix hollandica PCC 9006 = CALU 1027</name>
    <dbReference type="NCBI Taxonomy" id="317619"/>
    <lineage>
        <taxon>Bacteria</taxon>
        <taxon>Bacillati</taxon>
        <taxon>Cyanobacteriota</taxon>
        <taxon>Cyanophyceae</taxon>
        <taxon>Prochlorotrichales</taxon>
        <taxon>Prochlorotrichaceae</taxon>
        <taxon>Prochlorothrix</taxon>
    </lineage>
</organism>
<sequence length="411" mass="40959">MTLALWISTPLTAATLAQSITAAPDGTGTQISVTGSQISIGGGSQRGNNLFHSFTDFGLDAQQTAIFEGNPSLANILGRVSGGQVSVIDGLIQVSNSQAHLYLMNPAGLIFGPNARLDLAGPFTATTATALGFDRGWWPAQGSAATDSLVGSPNRFAFVGSQPGAIVNAGDLAVVPGAALTLLGGTVVNTGHLRAPGGAITLMAVPGESLVRVQQQGMILGLDLEPLSGSSTDALVLSPFPSTILDLPQLLTGGHLGHATHLEVTPTGTVRLSSTAPSSSPDRVPDRPGATTVIAGTLDVSSPHSSAPGGESGGTLQVLGQEVGVGDRAQLRADGAGGGGRILVGGDYQGQGSVPSAHHTTIRPGAQISANALTQGNGGQVIIWADNQTEFGGSIAAIGGVLGGNGGFVEV</sequence>
<dbReference type="Proteomes" id="UP000034681">
    <property type="component" value="Unassembled WGS sequence"/>
</dbReference>
<dbReference type="STRING" id="317619.GCA_000332315_01428"/>
<proteinExistence type="predicted"/>
<gene>
    <name evidence="4" type="ORF">PROH_16705</name>
</gene>
<accession>A0A0M2PVZ6</accession>
<dbReference type="eggNOG" id="COG3210">
    <property type="taxonomic scope" value="Bacteria"/>
</dbReference>
<dbReference type="AlphaFoldDB" id="A0A0M2PVZ6"/>
<evidence type="ECO:0000256" key="2">
    <source>
        <dbReference type="SAM" id="SignalP"/>
    </source>
</evidence>
<name>A0A0M2PVZ6_PROHO</name>
<evidence type="ECO:0000313" key="4">
    <source>
        <dbReference type="EMBL" id="KKI98546.1"/>
    </source>
</evidence>
<dbReference type="SMART" id="SM00912">
    <property type="entry name" value="Haemagg_act"/>
    <property type="match status" value="1"/>
</dbReference>
<feature type="chain" id="PRO_5005639516" description="Filamentous haemagglutinin FhaB/tRNA nuclease CdiA-like TPS domain-containing protein" evidence="2">
    <location>
        <begin position="23"/>
        <end position="411"/>
    </location>
</feature>
<dbReference type="Pfam" id="PF05860">
    <property type="entry name" value="TPS"/>
    <property type="match status" value="1"/>
</dbReference>